<organism evidence="4 5">
    <name type="scientific">Tateyamaria omphalii</name>
    <dbReference type="NCBI Taxonomy" id="299262"/>
    <lineage>
        <taxon>Bacteria</taxon>
        <taxon>Pseudomonadati</taxon>
        <taxon>Pseudomonadota</taxon>
        <taxon>Alphaproteobacteria</taxon>
        <taxon>Rhodobacterales</taxon>
        <taxon>Roseobacteraceae</taxon>
        <taxon>Tateyamaria</taxon>
    </lineage>
</organism>
<comment type="similarity">
    <text evidence="1">Belongs to the DinB family.</text>
</comment>
<dbReference type="Pfam" id="PF05163">
    <property type="entry name" value="DinB"/>
    <property type="match status" value="1"/>
</dbReference>
<gene>
    <name evidence="4" type="ORF">BWR18_13885</name>
</gene>
<feature type="binding site" evidence="3">
    <location>
        <position position="48"/>
    </location>
    <ligand>
        <name>a divalent metal cation</name>
        <dbReference type="ChEBI" id="CHEBI:60240"/>
    </ligand>
</feature>
<dbReference type="OrthoDB" id="9807509at2"/>
<sequence>MTQLFVPQAYNNAWSNYRLHRACGGLTAKELTQARPSFFGSIIATLNHILIVDWFYVSALEGACIGSAAFDPEVPHPELPALRAAQREVDRRLIAVTEDATLSDPLRIVRMLRDSGVQEERFDRTFLHLIQHQIHHRGQVHALLSMTTTAPPQLDEFYMAWDAEARLRAPDLAEMGVTEDDIWRGR</sequence>
<dbReference type="RefSeq" id="WP_076629076.1">
    <property type="nucleotide sequence ID" value="NZ_CP019312.1"/>
</dbReference>
<dbReference type="Proteomes" id="UP000186336">
    <property type="component" value="Chromosome"/>
</dbReference>
<evidence type="ECO:0000313" key="4">
    <source>
        <dbReference type="EMBL" id="APX12651.1"/>
    </source>
</evidence>
<dbReference type="PANTHER" id="PTHR37302:SF3">
    <property type="entry name" value="DAMAGE-INDUCIBLE PROTEIN DINB"/>
    <property type="match status" value="1"/>
</dbReference>
<evidence type="ECO:0000256" key="2">
    <source>
        <dbReference type="ARBA" id="ARBA00022723"/>
    </source>
</evidence>
<proteinExistence type="inferred from homology"/>
<dbReference type="SUPFAM" id="SSF109854">
    <property type="entry name" value="DinB/YfiT-like putative metalloenzymes"/>
    <property type="match status" value="1"/>
</dbReference>
<keyword evidence="2 3" id="KW-0479">Metal-binding</keyword>
<evidence type="ECO:0008006" key="6">
    <source>
        <dbReference type="Google" id="ProtNLM"/>
    </source>
</evidence>
<evidence type="ECO:0000313" key="5">
    <source>
        <dbReference type="Proteomes" id="UP000186336"/>
    </source>
</evidence>
<dbReference type="AlphaFoldDB" id="A0A1P8MXA2"/>
<reference evidence="4 5" key="1">
    <citation type="submission" date="2017-01" db="EMBL/GenBank/DDBJ databases">
        <title>Complete genome of Tateyamaria omphalii DOK1-4 isolated from seawater in Dokdo.</title>
        <authorList>
            <person name="Kim J.H."/>
            <person name="Chi W.-J."/>
        </authorList>
    </citation>
    <scope>NUCLEOTIDE SEQUENCE [LARGE SCALE GENOMIC DNA]</scope>
    <source>
        <strain evidence="4 5">DOK1-4</strain>
    </source>
</reference>
<dbReference type="EMBL" id="CP019312">
    <property type="protein sequence ID" value="APX12651.1"/>
    <property type="molecule type" value="Genomic_DNA"/>
</dbReference>
<evidence type="ECO:0000256" key="3">
    <source>
        <dbReference type="PIRSR" id="PIRSR607837-1"/>
    </source>
</evidence>
<feature type="binding site" evidence="3">
    <location>
        <position position="136"/>
    </location>
    <ligand>
        <name>a divalent metal cation</name>
        <dbReference type="ChEBI" id="CHEBI:60240"/>
    </ligand>
</feature>
<feature type="binding site" evidence="3">
    <location>
        <position position="132"/>
    </location>
    <ligand>
        <name>a divalent metal cation</name>
        <dbReference type="ChEBI" id="CHEBI:60240"/>
    </ligand>
</feature>
<dbReference type="PANTHER" id="PTHR37302">
    <property type="entry name" value="SLR1116 PROTEIN"/>
    <property type="match status" value="1"/>
</dbReference>
<keyword evidence="5" id="KW-1185">Reference proteome</keyword>
<protein>
    <recommendedName>
        <fullName evidence="6">Damage-inducible protein DinB</fullName>
    </recommendedName>
</protein>
<name>A0A1P8MXA2_9RHOB</name>
<accession>A0A1P8MXA2</accession>
<evidence type="ECO:0000256" key="1">
    <source>
        <dbReference type="ARBA" id="ARBA00008635"/>
    </source>
</evidence>
<dbReference type="Gene3D" id="1.20.120.450">
    <property type="entry name" value="dinb family like domain"/>
    <property type="match status" value="1"/>
</dbReference>
<dbReference type="InterPro" id="IPR007837">
    <property type="entry name" value="DinB"/>
</dbReference>
<dbReference type="InterPro" id="IPR034660">
    <property type="entry name" value="DinB/YfiT-like"/>
</dbReference>
<dbReference type="KEGG" id="tom:BWR18_13885"/>
<dbReference type="GO" id="GO:0046872">
    <property type="term" value="F:metal ion binding"/>
    <property type="evidence" value="ECO:0007669"/>
    <property type="project" value="UniProtKB-KW"/>
</dbReference>